<proteinExistence type="inferred from homology"/>
<comment type="caution">
    <text evidence="14">The sequence shown here is derived from an EMBL/GenBank/DDBJ whole genome shotgun (WGS) entry which is preliminary data.</text>
</comment>
<dbReference type="InterPro" id="IPR007269">
    <property type="entry name" value="ICMT_MeTrfase"/>
</dbReference>
<evidence type="ECO:0000256" key="8">
    <source>
        <dbReference type="ARBA" id="ARBA00022692"/>
    </source>
</evidence>
<evidence type="ECO:0000256" key="11">
    <source>
        <dbReference type="ARBA" id="ARBA00023572"/>
    </source>
</evidence>
<organism evidence="14 15">
    <name type="scientific">Diploptera punctata</name>
    <name type="common">Pacific beetle cockroach</name>
    <dbReference type="NCBI Taxonomy" id="6984"/>
    <lineage>
        <taxon>Eukaryota</taxon>
        <taxon>Metazoa</taxon>
        <taxon>Ecdysozoa</taxon>
        <taxon>Arthropoda</taxon>
        <taxon>Hexapoda</taxon>
        <taxon>Insecta</taxon>
        <taxon>Pterygota</taxon>
        <taxon>Neoptera</taxon>
        <taxon>Polyneoptera</taxon>
        <taxon>Dictyoptera</taxon>
        <taxon>Blattodea</taxon>
        <taxon>Blaberoidea</taxon>
        <taxon>Blaberidae</taxon>
        <taxon>Diplopterinae</taxon>
        <taxon>Diploptera</taxon>
    </lineage>
</organism>
<feature type="transmembrane region" description="Helical" evidence="13">
    <location>
        <begin position="9"/>
        <end position="27"/>
    </location>
</feature>
<dbReference type="AlphaFoldDB" id="A0AAD7ZBB6"/>
<dbReference type="EMBL" id="JASPKZ010009364">
    <property type="protein sequence ID" value="KAJ9577359.1"/>
    <property type="molecule type" value="Genomic_DNA"/>
</dbReference>
<feature type="transmembrane region" description="Helical" evidence="13">
    <location>
        <begin position="156"/>
        <end position="173"/>
    </location>
</feature>
<evidence type="ECO:0000256" key="4">
    <source>
        <dbReference type="ARBA" id="ARBA00012151"/>
    </source>
</evidence>
<dbReference type="PANTHER" id="PTHR12714">
    <property type="entry name" value="PROTEIN-S ISOPRENYLCYSTEINE O-METHYLTRANSFERASE"/>
    <property type="match status" value="1"/>
</dbReference>
<dbReference type="PROSITE" id="PS51564">
    <property type="entry name" value="SAM_ICMT"/>
    <property type="match status" value="1"/>
</dbReference>
<evidence type="ECO:0000256" key="10">
    <source>
        <dbReference type="ARBA" id="ARBA00023136"/>
    </source>
</evidence>
<dbReference type="PANTHER" id="PTHR12714:SF9">
    <property type="entry name" value="PROTEIN-S-ISOPRENYLCYSTEINE O-METHYLTRANSFERASE"/>
    <property type="match status" value="1"/>
</dbReference>
<dbReference type="Pfam" id="PF04140">
    <property type="entry name" value="ICMT"/>
    <property type="match status" value="1"/>
</dbReference>
<evidence type="ECO:0000313" key="14">
    <source>
        <dbReference type="EMBL" id="KAJ9577359.1"/>
    </source>
</evidence>
<dbReference type="PROSITE" id="PS51257">
    <property type="entry name" value="PROKAR_LIPOPROTEIN"/>
    <property type="match status" value="1"/>
</dbReference>
<sequence length="282" mass="32454">MLIYHGKVSLYSFFGYVIVSTLLLLPINSTAGSCIYQHIWWILTFHYILATILLFRCFSGDAFQVAVRAGFLGLVFSVGLFVSHLAPPSWRVFGWYMCFMSFFHYSEYLMIALTNPRTLSLDSFILNHSMEYGVAAVASWAEFLIEHYFFPGLKEICVISSIGLVLCVGGEVLRKLAMLTASTNFNHVVQSVRENDHQLVTHGVYAYCRHPSYVGWFYWSIGTQLILVNPICTIAYTVASWRFFNERVYLEEYSLLHFFGDDYFQYQKRVGTGLPFIHGFKL</sequence>
<evidence type="ECO:0000256" key="12">
    <source>
        <dbReference type="ARBA" id="ARBA00023656"/>
    </source>
</evidence>
<reference evidence="14" key="2">
    <citation type="submission" date="2023-05" db="EMBL/GenBank/DDBJ databases">
        <authorList>
            <person name="Fouks B."/>
        </authorList>
    </citation>
    <scope>NUCLEOTIDE SEQUENCE</scope>
    <source>
        <strain evidence="14">Stay&amp;Tobe</strain>
        <tissue evidence="14">Testes</tissue>
    </source>
</reference>
<dbReference type="Gene3D" id="1.20.120.1630">
    <property type="match status" value="1"/>
</dbReference>
<gene>
    <name evidence="14" type="ORF">L9F63_006039</name>
</gene>
<evidence type="ECO:0000256" key="13">
    <source>
        <dbReference type="RuleBase" id="RU362022"/>
    </source>
</evidence>
<keyword evidence="8 13" id="KW-0812">Transmembrane</keyword>
<dbReference type="EC" id="2.1.1.100" evidence="4 13"/>
<dbReference type="GO" id="GO:0004671">
    <property type="term" value="F:protein C-terminal S-isoprenylcysteine carboxyl O-methyltransferase activity"/>
    <property type="evidence" value="ECO:0007669"/>
    <property type="project" value="UniProtKB-EC"/>
</dbReference>
<feature type="transmembrane region" description="Helical" evidence="13">
    <location>
        <begin position="65"/>
        <end position="86"/>
    </location>
</feature>
<dbReference type="GO" id="GO:0032259">
    <property type="term" value="P:methylation"/>
    <property type="evidence" value="ECO:0007669"/>
    <property type="project" value="UniProtKB-KW"/>
</dbReference>
<evidence type="ECO:0000256" key="3">
    <source>
        <dbReference type="ARBA" id="ARBA00009140"/>
    </source>
</evidence>
<reference evidence="14" key="1">
    <citation type="journal article" date="2023" name="IScience">
        <title>Live-bearing cockroach genome reveals convergent evolutionary mechanisms linked to viviparity in insects and beyond.</title>
        <authorList>
            <person name="Fouks B."/>
            <person name="Harrison M.C."/>
            <person name="Mikhailova A.A."/>
            <person name="Marchal E."/>
            <person name="English S."/>
            <person name="Carruthers M."/>
            <person name="Jennings E.C."/>
            <person name="Chiamaka E.L."/>
            <person name="Frigard R.A."/>
            <person name="Pippel M."/>
            <person name="Attardo G.M."/>
            <person name="Benoit J.B."/>
            <person name="Bornberg-Bauer E."/>
            <person name="Tobe S.S."/>
        </authorList>
    </citation>
    <scope>NUCLEOTIDE SEQUENCE</scope>
    <source>
        <strain evidence="14">Stay&amp;Tobe</strain>
    </source>
</reference>
<evidence type="ECO:0000256" key="7">
    <source>
        <dbReference type="ARBA" id="ARBA00022691"/>
    </source>
</evidence>
<evidence type="ECO:0000256" key="6">
    <source>
        <dbReference type="ARBA" id="ARBA00022679"/>
    </source>
</evidence>
<comment type="catalytic activity">
    <reaction evidence="1 13">
        <text>[protein]-C-terminal S-[(2E,6E)-farnesyl]-L-cysteine + S-adenosyl-L-methionine = [protein]-C-terminal S-[(2E,6E)-farnesyl]-L-cysteine methyl ester + S-adenosyl-L-homocysteine</text>
        <dbReference type="Rhea" id="RHEA:21672"/>
        <dbReference type="Rhea" id="RHEA-COMP:12125"/>
        <dbReference type="Rhea" id="RHEA-COMP:12126"/>
        <dbReference type="ChEBI" id="CHEBI:57856"/>
        <dbReference type="ChEBI" id="CHEBI:59789"/>
        <dbReference type="ChEBI" id="CHEBI:90510"/>
        <dbReference type="ChEBI" id="CHEBI:90511"/>
        <dbReference type="EC" id="2.1.1.100"/>
    </reaction>
</comment>
<keyword evidence="13" id="KW-0256">Endoplasmic reticulum</keyword>
<evidence type="ECO:0000313" key="15">
    <source>
        <dbReference type="Proteomes" id="UP001233999"/>
    </source>
</evidence>
<keyword evidence="9 13" id="KW-1133">Transmembrane helix</keyword>
<dbReference type="InterPro" id="IPR025770">
    <property type="entry name" value="PPMT_MeTrfase"/>
</dbReference>
<keyword evidence="10 13" id="KW-0472">Membrane</keyword>
<accession>A0AAD7ZBB6</accession>
<keyword evidence="7 13" id="KW-0949">S-adenosyl-L-methionine</keyword>
<keyword evidence="5 13" id="KW-0489">Methyltransferase</keyword>
<protein>
    <recommendedName>
        <fullName evidence="12 13">Protein-S-isoprenylcysteine O-methyltransferase</fullName>
        <ecNumber evidence="4 13">2.1.1.100</ecNumber>
    </recommendedName>
</protein>
<feature type="transmembrane region" description="Helical" evidence="13">
    <location>
        <begin position="39"/>
        <end position="58"/>
    </location>
</feature>
<keyword evidence="15" id="KW-1185">Reference proteome</keyword>
<comment type="function">
    <text evidence="11">Catalyzes the post-translational methylation of isoprenylated C-terminal cysteine residues.</text>
</comment>
<evidence type="ECO:0000256" key="9">
    <source>
        <dbReference type="ARBA" id="ARBA00022989"/>
    </source>
</evidence>
<dbReference type="Proteomes" id="UP001233999">
    <property type="component" value="Unassembled WGS sequence"/>
</dbReference>
<name>A0AAD7ZBB6_DIPPU</name>
<comment type="similarity">
    <text evidence="3 13">Belongs to the class VI-like SAM-binding methyltransferase superfamily. Isoprenylcysteine carboxyl methyltransferase family.</text>
</comment>
<evidence type="ECO:0000256" key="5">
    <source>
        <dbReference type="ARBA" id="ARBA00022603"/>
    </source>
</evidence>
<keyword evidence="6" id="KW-0808">Transferase</keyword>
<evidence type="ECO:0000256" key="2">
    <source>
        <dbReference type="ARBA" id="ARBA00004141"/>
    </source>
</evidence>
<comment type="subcellular location">
    <subcellularLocation>
        <location evidence="13">Endoplasmic reticulum membrane</location>
        <topology evidence="13">Multi-pass membrane protein</topology>
    </subcellularLocation>
    <subcellularLocation>
        <location evidence="2">Membrane</location>
        <topology evidence="2">Multi-pass membrane protein</topology>
    </subcellularLocation>
</comment>
<feature type="transmembrane region" description="Helical" evidence="13">
    <location>
        <begin position="92"/>
        <end position="111"/>
    </location>
</feature>
<evidence type="ECO:0000256" key="1">
    <source>
        <dbReference type="ARBA" id="ARBA00001450"/>
    </source>
</evidence>
<dbReference type="GO" id="GO:0005789">
    <property type="term" value="C:endoplasmic reticulum membrane"/>
    <property type="evidence" value="ECO:0007669"/>
    <property type="project" value="UniProtKB-SubCell"/>
</dbReference>